<keyword evidence="2" id="KW-1185">Reference proteome</keyword>
<proteinExistence type="predicted"/>
<dbReference type="AlphaFoldDB" id="A0A3P7Q6F5"/>
<evidence type="ECO:0000313" key="2">
    <source>
        <dbReference type="Proteomes" id="UP000271889"/>
    </source>
</evidence>
<reference evidence="1 2" key="1">
    <citation type="submission" date="2018-11" db="EMBL/GenBank/DDBJ databases">
        <authorList>
            <consortium name="Pathogen Informatics"/>
        </authorList>
    </citation>
    <scope>NUCLEOTIDE SEQUENCE [LARGE SCALE GENOMIC DNA]</scope>
</reference>
<dbReference type="Proteomes" id="UP000271889">
    <property type="component" value="Unassembled WGS sequence"/>
</dbReference>
<name>A0A3P7Q6F5_CYLGO</name>
<evidence type="ECO:0000313" key="1">
    <source>
        <dbReference type="EMBL" id="VDN26196.1"/>
    </source>
</evidence>
<gene>
    <name evidence="1" type="ORF">CGOC_LOCUS10326</name>
</gene>
<accession>A0A3P7Q6F5</accession>
<organism evidence="1 2">
    <name type="scientific">Cylicostephanus goldi</name>
    <name type="common">Nematode worm</name>
    <dbReference type="NCBI Taxonomy" id="71465"/>
    <lineage>
        <taxon>Eukaryota</taxon>
        <taxon>Metazoa</taxon>
        <taxon>Ecdysozoa</taxon>
        <taxon>Nematoda</taxon>
        <taxon>Chromadorea</taxon>
        <taxon>Rhabditida</taxon>
        <taxon>Rhabditina</taxon>
        <taxon>Rhabditomorpha</taxon>
        <taxon>Strongyloidea</taxon>
        <taxon>Strongylidae</taxon>
        <taxon>Cylicostephanus</taxon>
    </lineage>
</organism>
<dbReference type="EMBL" id="UYRV01110741">
    <property type="protein sequence ID" value="VDN26196.1"/>
    <property type="molecule type" value="Genomic_DNA"/>
</dbReference>
<protein>
    <submittedName>
        <fullName evidence="1">Uncharacterized protein</fullName>
    </submittedName>
</protein>
<sequence length="73" mass="8475">MDHQPNYSSGDKFAMQLKDFNHIDSSNGDLYDASAELDNIEEAEQLSVRLQYGITPFTKRFKLLFERLSNRFA</sequence>